<dbReference type="Proteomes" id="UP000663852">
    <property type="component" value="Unassembled WGS sequence"/>
</dbReference>
<evidence type="ECO:0000313" key="4">
    <source>
        <dbReference type="Proteomes" id="UP000663852"/>
    </source>
</evidence>
<accession>A0A814Z2H2</accession>
<evidence type="ECO:0000256" key="2">
    <source>
        <dbReference type="SAM" id="SignalP"/>
    </source>
</evidence>
<name>A0A814Z2H2_ADIRI</name>
<keyword evidence="1" id="KW-1133">Transmembrane helix</keyword>
<dbReference type="OrthoDB" id="9987282at2759"/>
<comment type="caution">
    <text evidence="3">The sequence shown here is derived from an EMBL/GenBank/DDBJ whole genome shotgun (WGS) entry which is preliminary data.</text>
</comment>
<keyword evidence="1" id="KW-0812">Transmembrane</keyword>
<gene>
    <name evidence="3" type="ORF">EDS130_LOCUS27245</name>
</gene>
<feature type="chain" id="PRO_5032652506" evidence="2">
    <location>
        <begin position="19"/>
        <end position="887"/>
    </location>
</feature>
<feature type="transmembrane region" description="Helical" evidence="1">
    <location>
        <begin position="821"/>
        <end position="846"/>
    </location>
</feature>
<dbReference type="EMBL" id="CAJNOJ010000170">
    <property type="protein sequence ID" value="CAF1236974.1"/>
    <property type="molecule type" value="Genomic_DNA"/>
</dbReference>
<feature type="transmembrane region" description="Helical" evidence="1">
    <location>
        <begin position="550"/>
        <end position="570"/>
    </location>
</feature>
<dbReference type="InterPro" id="IPR011047">
    <property type="entry name" value="Quinoprotein_ADH-like_sf"/>
</dbReference>
<sequence length="887" mass="102005">MHLLTPVLIFLICNVSFSYNDDFNTDDCPYLSLLSSSMDTIVFGNRLTSKFYITTQSEHNGSRCEIPFTDPILCGLSIGKEQNSTEQWFIYWGFDEDIEKYFLRTIYYSFITSHKCKYNLSTQHHLHTDSLVFQLTSDGSVAYGFDYNSVYVYDLQLDMIREVQPRTGSLDFTPSDLSLTRTAEQIIAVGYLKDQNSSTSLMYATVCLWSVNPANYSLIITDCRELHHIGYHFSEYHPGPKLSVDINDNLIVIGNSANKSLDIYMFDRVNLVHKHKYENNEETNSVCWLEDGHRIAALAHLRSTAVWSQSQIQIYDTNSIENNWPEYIFPNNQQELDTWNYKNPAFILISSWSQWNSLIILMDTQKVLILLSTPVGSYANPLSYSWFDNPWVWIGLKDRRHKEQYATPCWPGMFKNEDHFLSCRICPSQTKSDGNATSCTSCHSSSFCPIGSVADINLTDMIDICNELSYPQSPDSTQFEDILLTNMFLLGSSSRCIVISPLFWALIVLSIVLIILFVIGILKFFPQSHRHRTMIKEIFRQTDFIGEGEFWIGGLMSFSLLVLLIFAFLFTNEFHRLYPIEESNESRIICDKTLRNSKFDSRLKLLTTIHSTEDQVMFDMLNSQSFTLIVSFVNTNFDCSLLSILEGTGENLHEPISPMECTQMNTSQIIHTSIPLSHQVTFQYTIEHFAPIGGLYICLVATGNRTDDGMNTLRDLNFCKWIEDKNHTIGSAPEITLLITKVINRTENLVHGEPTKSVGIWQVTYIGSELSDQKLYERRGEYHRYLSVDTVLKVALDENHFYVENVQEPITRKGEANFHTILFMSLSLEMFCLTFLVFKLIFVPLFRFLERKILSRTRIKPSTDENNEVELEVQEIASTRNSIVAKP</sequence>
<organism evidence="3 4">
    <name type="scientific">Adineta ricciae</name>
    <name type="common">Rotifer</name>
    <dbReference type="NCBI Taxonomy" id="249248"/>
    <lineage>
        <taxon>Eukaryota</taxon>
        <taxon>Metazoa</taxon>
        <taxon>Spiralia</taxon>
        <taxon>Gnathifera</taxon>
        <taxon>Rotifera</taxon>
        <taxon>Eurotatoria</taxon>
        <taxon>Bdelloidea</taxon>
        <taxon>Adinetida</taxon>
        <taxon>Adinetidae</taxon>
        <taxon>Adineta</taxon>
    </lineage>
</organism>
<keyword evidence="2" id="KW-0732">Signal</keyword>
<reference evidence="3" key="1">
    <citation type="submission" date="2021-02" db="EMBL/GenBank/DDBJ databases">
        <authorList>
            <person name="Nowell W R."/>
        </authorList>
    </citation>
    <scope>NUCLEOTIDE SEQUENCE</scope>
</reference>
<dbReference type="AlphaFoldDB" id="A0A814Z2H2"/>
<proteinExistence type="predicted"/>
<dbReference type="SUPFAM" id="SSF50998">
    <property type="entry name" value="Quinoprotein alcohol dehydrogenase-like"/>
    <property type="match status" value="1"/>
</dbReference>
<feature type="transmembrane region" description="Helical" evidence="1">
    <location>
        <begin position="502"/>
        <end position="525"/>
    </location>
</feature>
<dbReference type="InterPro" id="IPR015943">
    <property type="entry name" value="WD40/YVTN_repeat-like_dom_sf"/>
</dbReference>
<protein>
    <submittedName>
        <fullName evidence="3">Uncharacterized protein</fullName>
    </submittedName>
</protein>
<evidence type="ECO:0000256" key="1">
    <source>
        <dbReference type="SAM" id="Phobius"/>
    </source>
</evidence>
<feature type="signal peptide" evidence="2">
    <location>
        <begin position="1"/>
        <end position="18"/>
    </location>
</feature>
<keyword evidence="1" id="KW-0472">Membrane</keyword>
<evidence type="ECO:0000313" key="3">
    <source>
        <dbReference type="EMBL" id="CAF1236974.1"/>
    </source>
</evidence>
<dbReference type="Gene3D" id="2.130.10.10">
    <property type="entry name" value="YVTN repeat-like/Quinoprotein amine dehydrogenase"/>
    <property type="match status" value="1"/>
</dbReference>